<organism evidence="1 2">
    <name type="scientific">Bisgaardia hudsonensis</name>
    <dbReference type="NCBI Taxonomy" id="109472"/>
    <lineage>
        <taxon>Bacteria</taxon>
        <taxon>Pseudomonadati</taxon>
        <taxon>Pseudomonadota</taxon>
        <taxon>Gammaproteobacteria</taxon>
        <taxon>Pasteurellales</taxon>
        <taxon>Pasteurellaceae</taxon>
        <taxon>Bisgaardia</taxon>
    </lineage>
</organism>
<dbReference type="EMBL" id="SLXI01000008">
    <property type="protein sequence ID" value="TCP11288.1"/>
    <property type="molecule type" value="Genomic_DNA"/>
</dbReference>
<gene>
    <name evidence="1" type="ORF">EV697_10811</name>
</gene>
<reference evidence="1 2" key="1">
    <citation type="submission" date="2019-03" db="EMBL/GenBank/DDBJ databases">
        <title>Genomic Encyclopedia of Type Strains, Phase IV (KMG-IV): sequencing the most valuable type-strain genomes for metagenomic binning, comparative biology and taxonomic classification.</title>
        <authorList>
            <person name="Goeker M."/>
        </authorList>
    </citation>
    <scope>NUCLEOTIDE SEQUENCE [LARGE SCALE GENOMIC DNA]</scope>
    <source>
        <strain evidence="1 2">DSM 28231</strain>
    </source>
</reference>
<accession>A0A4R2MZT4</accession>
<evidence type="ECO:0008006" key="3">
    <source>
        <dbReference type="Google" id="ProtNLM"/>
    </source>
</evidence>
<evidence type="ECO:0000313" key="2">
    <source>
        <dbReference type="Proteomes" id="UP000294841"/>
    </source>
</evidence>
<proteinExistence type="predicted"/>
<dbReference type="PROSITE" id="PS51257">
    <property type="entry name" value="PROKAR_LIPOPROTEIN"/>
    <property type="match status" value="1"/>
</dbReference>
<dbReference type="AlphaFoldDB" id="A0A4R2MZT4"/>
<dbReference type="OrthoDB" id="5690780at2"/>
<dbReference type="RefSeq" id="WP_132024856.1">
    <property type="nucleotide sequence ID" value="NZ_CP016605.1"/>
</dbReference>
<dbReference type="Proteomes" id="UP000294841">
    <property type="component" value="Unassembled WGS sequence"/>
</dbReference>
<comment type="caution">
    <text evidence="1">The sequence shown here is derived from an EMBL/GenBank/DDBJ whole genome shotgun (WGS) entry which is preliminary data.</text>
</comment>
<name>A0A4R2MZT4_9PAST</name>
<evidence type="ECO:0000313" key="1">
    <source>
        <dbReference type="EMBL" id="TCP11288.1"/>
    </source>
</evidence>
<sequence>MMKIHIKLIGISILFLTGCYPCRPFDWNCNQSTKDTSWYKESEICDRTQMKLAKERLNELYTKEVMADIMAECVLSNGKYKFDSDPKYSNIK</sequence>
<protein>
    <recommendedName>
        <fullName evidence="3">Lipoprotein</fullName>
    </recommendedName>
</protein>
<keyword evidence="2" id="KW-1185">Reference proteome</keyword>